<evidence type="ECO:0000256" key="1">
    <source>
        <dbReference type="ARBA" id="ARBA00022801"/>
    </source>
</evidence>
<organism evidence="4 5">
    <name type="scientific">Streptococcus pyogenes</name>
    <dbReference type="NCBI Taxonomy" id="1314"/>
    <lineage>
        <taxon>Bacteria</taxon>
        <taxon>Bacillati</taxon>
        <taxon>Bacillota</taxon>
        <taxon>Bacilli</taxon>
        <taxon>Lactobacillales</taxon>
        <taxon>Streptococcaceae</taxon>
        <taxon>Streptococcus</taxon>
    </lineage>
</organism>
<proteinExistence type="predicted"/>
<protein>
    <recommendedName>
        <fullName evidence="3">Glycoside hydrolase family 42 N-terminal domain-containing protein</fullName>
    </recommendedName>
</protein>
<dbReference type="GO" id="GO:0009341">
    <property type="term" value="C:beta-galactosidase complex"/>
    <property type="evidence" value="ECO:0007669"/>
    <property type="project" value="InterPro"/>
</dbReference>
<comment type="caution">
    <text evidence="4">The sequence shown here is derived from an EMBL/GenBank/DDBJ whole genome shotgun (WGS) entry which is preliminary data.</text>
</comment>
<accession>A0A5S4TDR0</accession>
<dbReference type="Pfam" id="PF02449">
    <property type="entry name" value="Glyco_hydro_42"/>
    <property type="match status" value="1"/>
</dbReference>
<dbReference type="GO" id="GO:0004565">
    <property type="term" value="F:beta-galactosidase activity"/>
    <property type="evidence" value="ECO:0007669"/>
    <property type="project" value="InterPro"/>
</dbReference>
<gene>
    <name evidence="4" type="ORF">E0F66_12270</name>
</gene>
<evidence type="ECO:0000256" key="2">
    <source>
        <dbReference type="ARBA" id="ARBA00023295"/>
    </source>
</evidence>
<reference evidence="4 5" key="1">
    <citation type="submission" date="2019-02" db="EMBL/GenBank/DDBJ databases">
        <title>Novel genomic isolates of S. pyogenes and S. dysgalactiae subsp. equisimilis associated to necrotising fasciitis (NSTI).</title>
        <authorList>
            <person name="Barrantes I."/>
        </authorList>
    </citation>
    <scope>NUCLEOTIDE SEQUENCE [LARGE SCALE GENOMIC DNA]</scope>
    <source>
        <strain evidence="4 5">SPY2028</strain>
    </source>
</reference>
<evidence type="ECO:0000313" key="4">
    <source>
        <dbReference type="EMBL" id="TYK92653.1"/>
    </source>
</evidence>
<evidence type="ECO:0000313" key="5">
    <source>
        <dbReference type="Proteomes" id="UP000324058"/>
    </source>
</evidence>
<feature type="non-terminal residue" evidence="4">
    <location>
        <position position="33"/>
    </location>
</feature>
<dbReference type="AlphaFoldDB" id="A0A5S4TDR0"/>
<evidence type="ECO:0000259" key="3">
    <source>
        <dbReference type="Pfam" id="PF02449"/>
    </source>
</evidence>
<dbReference type="EMBL" id="SJLL01000464">
    <property type="protein sequence ID" value="TYK92653.1"/>
    <property type="molecule type" value="Genomic_DNA"/>
</dbReference>
<name>A0A5S4TDR0_STRPY</name>
<dbReference type="SUPFAM" id="SSF51445">
    <property type="entry name" value="(Trans)glycosidases"/>
    <property type="match status" value="1"/>
</dbReference>
<dbReference type="OrthoDB" id="9800974at2"/>
<dbReference type="InterPro" id="IPR017853">
    <property type="entry name" value="GH"/>
</dbReference>
<sequence>MLGVCYYPEHWPEAWWVEDARRMHDLGISYVRI</sequence>
<dbReference type="InterPro" id="IPR013529">
    <property type="entry name" value="Glyco_hydro_42_N"/>
</dbReference>
<keyword evidence="1" id="KW-0378">Hydrolase</keyword>
<feature type="domain" description="Glycoside hydrolase family 42 N-terminal" evidence="3">
    <location>
        <begin position="5"/>
        <end position="33"/>
    </location>
</feature>
<keyword evidence="2" id="KW-0326">Glycosidase</keyword>
<dbReference type="GO" id="GO:0005975">
    <property type="term" value="P:carbohydrate metabolic process"/>
    <property type="evidence" value="ECO:0007669"/>
    <property type="project" value="InterPro"/>
</dbReference>
<dbReference type="Proteomes" id="UP000324058">
    <property type="component" value="Unassembled WGS sequence"/>
</dbReference>
<dbReference type="Gene3D" id="3.20.20.80">
    <property type="entry name" value="Glycosidases"/>
    <property type="match status" value="1"/>
</dbReference>